<feature type="domain" description="BRICHOS" evidence="3">
    <location>
        <begin position="65"/>
        <end position="157"/>
    </location>
</feature>
<dbReference type="AlphaFoldDB" id="A0AAU9VVA7"/>
<sequence length="179" mass="20482">KPTLVFLLFVATANLTLANPVRSARSSTKKVVDYKVQISETGTEYNETIEVDTEKQTELFKVPAHNDEDESNILHDFKTNMTMMLLPEKKICYLMPLSEEVPTPAKLESDLNQTKEMDKEKANIIESKWTVDNEMVDRSELSEELANFCPQYPIYQVKTVDVSLTSTRVETEGKLRTEK</sequence>
<dbReference type="PANTHER" id="PTHR16483">
    <property type="entry name" value="GASTROKINE 1"/>
    <property type="match status" value="1"/>
</dbReference>
<feature type="non-terminal residue" evidence="4">
    <location>
        <position position="179"/>
    </location>
</feature>
<dbReference type="Pfam" id="PF04089">
    <property type="entry name" value="BRICHOS"/>
    <property type="match status" value="1"/>
</dbReference>
<evidence type="ECO:0000313" key="5">
    <source>
        <dbReference type="Proteomes" id="UP001159428"/>
    </source>
</evidence>
<dbReference type="EMBL" id="CALNXJ010000005">
    <property type="protein sequence ID" value="CAH3040158.1"/>
    <property type="molecule type" value="Genomic_DNA"/>
</dbReference>
<dbReference type="InterPro" id="IPR007084">
    <property type="entry name" value="BRICHOS_dom"/>
</dbReference>
<feature type="chain" id="PRO_5043505100" description="BRICHOS domain-containing protein" evidence="2">
    <location>
        <begin position="19"/>
        <end position="179"/>
    </location>
</feature>
<comment type="caution">
    <text evidence="4">The sequence shown here is derived from an EMBL/GenBank/DDBJ whole genome shotgun (WGS) entry which is preliminary data.</text>
</comment>
<dbReference type="InterPro" id="IPR051772">
    <property type="entry name" value="Gastrokine"/>
</dbReference>
<evidence type="ECO:0000313" key="4">
    <source>
        <dbReference type="EMBL" id="CAH3040158.1"/>
    </source>
</evidence>
<name>A0AAU9VVA7_9CNID</name>
<dbReference type="SMART" id="SM01039">
    <property type="entry name" value="BRICHOS"/>
    <property type="match status" value="1"/>
</dbReference>
<dbReference type="Gene3D" id="3.30.390.150">
    <property type="match status" value="1"/>
</dbReference>
<organism evidence="4 5">
    <name type="scientific">Pocillopora meandrina</name>
    <dbReference type="NCBI Taxonomy" id="46732"/>
    <lineage>
        <taxon>Eukaryota</taxon>
        <taxon>Metazoa</taxon>
        <taxon>Cnidaria</taxon>
        <taxon>Anthozoa</taxon>
        <taxon>Hexacorallia</taxon>
        <taxon>Scleractinia</taxon>
        <taxon>Astrocoeniina</taxon>
        <taxon>Pocilloporidae</taxon>
        <taxon>Pocillopora</taxon>
    </lineage>
</organism>
<gene>
    <name evidence="4" type="ORF">PMEA_00025774</name>
</gene>
<proteinExistence type="predicted"/>
<protein>
    <recommendedName>
        <fullName evidence="3">BRICHOS domain-containing protein</fullName>
    </recommendedName>
</protein>
<keyword evidence="1" id="KW-1015">Disulfide bond</keyword>
<evidence type="ECO:0000256" key="2">
    <source>
        <dbReference type="SAM" id="SignalP"/>
    </source>
</evidence>
<feature type="signal peptide" evidence="2">
    <location>
        <begin position="1"/>
        <end position="18"/>
    </location>
</feature>
<dbReference type="PROSITE" id="PS50869">
    <property type="entry name" value="BRICHOS"/>
    <property type="match status" value="1"/>
</dbReference>
<feature type="non-terminal residue" evidence="4">
    <location>
        <position position="1"/>
    </location>
</feature>
<reference evidence="4 5" key="1">
    <citation type="submission" date="2022-05" db="EMBL/GenBank/DDBJ databases">
        <authorList>
            <consortium name="Genoscope - CEA"/>
            <person name="William W."/>
        </authorList>
    </citation>
    <scope>NUCLEOTIDE SEQUENCE [LARGE SCALE GENOMIC DNA]</scope>
</reference>
<keyword evidence="2" id="KW-0732">Signal</keyword>
<accession>A0AAU9VVA7</accession>
<dbReference type="Proteomes" id="UP001159428">
    <property type="component" value="Unassembled WGS sequence"/>
</dbReference>
<evidence type="ECO:0000259" key="3">
    <source>
        <dbReference type="PROSITE" id="PS50869"/>
    </source>
</evidence>
<evidence type="ECO:0000256" key="1">
    <source>
        <dbReference type="ARBA" id="ARBA00023157"/>
    </source>
</evidence>
<keyword evidence="5" id="KW-1185">Reference proteome</keyword>